<reference evidence="8 9" key="1">
    <citation type="submission" date="2013-11" db="EMBL/GenBank/DDBJ databases">
        <title>Comparative genomics of Ignicoccus.</title>
        <authorList>
            <person name="Podar M."/>
        </authorList>
    </citation>
    <scope>NUCLEOTIDE SEQUENCE [LARGE SCALE GENOMIC DNA]</scope>
    <source>
        <strain evidence="8 9">DSM 13165</strain>
    </source>
</reference>
<dbReference type="KEGG" id="iis:EYM_03960"/>
<dbReference type="AlphaFoldDB" id="A0A0U3FKU5"/>
<keyword evidence="9" id="KW-1185">Reference proteome</keyword>
<keyword evidence="5 6" id="KW-0472">Membrane</keyword>
<proteinExistence type="predicted"/>
<feature type="transmembrane region" description="Helical" evidence="6">
    <location>
        <begin position="255"/>
        <end position="276"/>
    </location>
</feature>
<sequence>MSLITKSALRSSVKSKLEFLSIVFMIAVSISLYVASQMTYESVVDLFRNYVRTTYGDILVVGYVPSIVDEIVKESKFVRDFTGFVVVPAYATDSQGIERPVLLGYTEAAYRNDTLLGGFKAIKLKEGQALLLREGSDGLSIGMKLTAYPTISINEESIFNLTIVGYVEGGLPLPAGPVLFLSKSDGKKLLEVVGGYTVYSVVRKDGISDNEVLTELIEIIKNAGGYVGFVFDTNKDLKFYPGQGVLNETVIGLKFISLTSWIVVTIVLVIFSIMYIEKNVKEVATLRSIGGAATELSKYIIALWGSRLLSGLILGILISYLLTKVIIASALSHPRLQPFQDFVKVRLPPMTIVETIILSLTTLLLIWISSLVAVYKMRLIDALTFYGIKLRIKGESRLPFFMIVGLSEIRTLPWRNIAAIILLSLGIALISLPFTLSSSLLSFNESKSFDVKVIMMIIPKISPSLSYFLSNADWSKANEVSIWVESLYGSVNIKAQLIEGNKKVPIYATSCLLPFKGKCIDFISIVKGRMLKYPNETIVSTLFSYRYNVRVGDEIAVSLTTKGTKERVISLKVVGIYNSKEFPPTIILHPALLPPIDSFSVFTILIKTKYPEELSNYIRSFLVSNAYAAVSMTWDEYEREMMRDLTFVADSIKTTVLSSYIITTLAVATFAISDLSVRRKIWMLLKSLGMTSVDLSLAFLFRWAVIGALSIPISYILLTKWTTDGVEMLSQVYFIDKMKIDCSFIIVGMLAPLAIFVVSLAYFKKYRSVEELRNA</sequence>
<evidence type="ECO:0000256" key="1">
    <source>
        <dbReference type="ARBA" id="ARBA00004651"/>
    </source>
</evidence>
<dbReference type="GeneID" id="30680186"/>
<dbReference type="EMBL" id="CP006867">
    <property type="protein sequence ID" value="ALU12454.1"/>
    <property type="molecule type" value="Genomic_DNA"/>
</dbReference>
<feature type="transmembrane region" description="Helical" evidence="6">
    <location>
        <begin position="351"/>
        <end position="375"/>
    </location>
</feature>
<dbReference type="InterPro" id="IPR003838">
    <property type="entry name" value="ABC3_permease_C"/>
</dbReference>
<dbReference type="STRING" id="940295.EYM_03960"/>
<comment type="subcellular location">
    <subcellularLocation>
        <location evidence="1">Cell membrane</location>
        <topology evidence="1">Multi-pass membrane protein</topology>
    </subcellularLocation>
</comment>
<evidence type="ECO:0000259" key="7">
    <source>
        <dbReference type="Pfam" id="PF02687"/>
    </source>
</evidence>
<dbReference type="Pfam" id="PF02687">
    <property type="entry name" value="FtsX"/>
    <property type="match status" value="1"/>
</dbReference>
<feature type="domain" description="ABC3 transporter permease C-terminal" evidence="7">
    <location>
        <begin position="255"/>
        <end position="377"/>
    </location>
</feature>
<dbReference type="PANTHER" id="PTHR30287:SF2">
    <property type="entry name" value="BLL1001 PROTEIN"/>
    <property type="match status" value="1"/>
</dbReference>
<dbReference type="PANTHER" id="PTHR30287">
    <property type="entry name" value="MEMBRANE COMPONENT OF PREDICTED ABC SUPERFAMILY METABOLITE UPTAKE TRANSPORTER"/>
    <property type="match status" value="1"/>
</dbReference>
<feature type="transmembrane region" description="Helical" evidence="6">
    <location>
        <begin position="654"/>
        <end position="677"/>
    </location>
</feature>
<dbReference type="InterPro" id="IPR038766">
    <property type="entry name" value="Membrane_comp_ABC_pdt"/>
</dbReference>
<dbReference type="Proteomes" id="UP000060778">
    <property type="component" value="Chromosome"/>
</dbReference>
<feature type="transmembrane region" description="Helical" evidence="6">
    <location>
        <begin position="697"/>
        <end position="718"/>
    </location>
</feature>
<evidence type="ECO:0000256" key="2">
    <source>
        <dbReference type="ARBA" id="ARBA00022475"/>
    </source>
</evidence>
<keyword evidence="4 6" id="KW-1133">Transmembrane helix</keyword>
<evidence type="ECO:0000313" key="9">
    <source>
        <dbReference type="Proteomes" id="UP000060778"/>
    </source>
</evidence>
<dbReference type="GO" id="GO:0005886">
    <property type="term" value="C:plasma membrane"/>
    <property type="evidence" value="ECO:0007669"/>
    <property type="project" value="UniProtKB-SubCell"/>
</dbReference>
<feature type="transmembrane region" description="Helical" evidence="6">
    <location>
        <begin position="20"/>
        <end position="40"/>
    </location>
</feature>
<evidence type="ECO:0000256" key="5">
    <source>
        <dbReference type="ARBA" id="ARBA00023136"/>
    </source>
</evidence>
<gene>
    <name evidence="8" type="ORF">EYM_03960</name>
</gene>
<evidence type="ECO:0000256" key="6">
    <source>
        <dbReference type="SAM" id="Phobius"/>
    </source>
</evidence>
<dbReference type="OrthoDB" id="384754at2157"/>
<name>A0A0U3FKU5_9CREN</name>
<feature type="transmembrane region" description="Helical" evidence="6">
    <location>
        <begin position="419"/>
        <end position="443"/>
    </location>
</feature>
<feature type="transmembrane region" description="Helical" evidence="6">
    <location>
        <begin position="308"/>
        <end position="331"/>
    </location>
</feature>
<accession>A0A0U3FKU5</accession>
<organism evidence="8 9">
    <name type="scientific">Ignicoccus islandicus DSM 13165</name>
    <dbReference type="NCBI Taxonomy" id="940295"/>
    <lineage>
        <taxon>Archaea</taxon>
        <taxon>Thermoproteota</taxon>
        <taxon>Thermoprotei</taxon>
        <taxon>Desulfurococcales</taxon>
        <taxon>Desulfurococcaceae</taxon>
        <taxon>Ignicoccus</taxon>
    </lineage>
</organism>
<feature type="transmembrane region" description="Helical" evidence="6">
    <location>
        <begin position="738"/>
        <end position="763"/>
    </location>
</feature>
<evidence type="ECO:0000313" key="8">
    <source>
        <dbReference type="EMBL" id="ALU12454.1"/>
    </source>
</evidence>
<keyword evidence="3 6" id="KW-0812">Transmembrane</keyword>
<evidence type="ECO:0000256" key="4">
    <source>
        <dbReference type="ARBA" id="ARBA00022989"/>
    </source>
</evidence>
<dbReference type="RefSeq" id="WP_075049754.1">
    <property type="nucleotide sequence ID" value="NZ_CP006867.1"/>
</dbReference>
<keyword evidence="2" id="KW-1003">Cell membrane</keyword>
<evidence type="ECO:0000256" key="3">
    <source>
        <dbReference type="ARBA" id="ARBA00022692"/>
    </source>
</evidence>
<protein>
    <recommendedName>
        <fullName evidence="7">ABC3 transporter permease C-terminal domain-containing protein</fullName>
    </recommendedName>
</protein>